<accession>A0A0H2KIJ4</accession>
<comment type="caution">
    <text evidence="2">The sequence shown here is derived from an EMBL/GenBank/DDBJ whole genome shotgun (WGS) entry which is preliminary data.</text>
</comment>
<feature type="region of interest" description="Disordered" evidence="1">
    <location>
        <begin position="1"/>
        <end position="37"/>
    </location>
</feature>
<dbReference type="Proteomes" id="UP000035265">
    <property type="component" value="Unassembled WGS sequence"/>
</dbReference>
<dbReference type="AlphaFoldDB" id="A0A0H2KIJ4"/>
<dbReference type="SUPFAM" id="SSF110738">
    <property type="entry name" value="Glycerate kinase I"/>
    <property type="match status" value="1"/>
</dbReference>
<feature type="compositionally biased region" description="Low complexity" evidence="1">
    <location>
        <begin position="16"/>
        <end position="25"/>
    </location>
</feature>
<dbReference type="STRING" id="264251.FB00_18320"/>
<dbReference type="InterPro" id="IPR004381">
    <property type="entry name" value="Glycerate_kinase"/>
</dbReference>
<dbReference type="PANTHER" id="PTHR21599">
    <property type="entry name" value="GLYCERATE KINASE"/>
    <property type="match status" value="1"/>
</dbReference>
<organism evidence="2 3">
    <name type="scientific">Cellulosimicrobium funkei</name>
    <dbReference type="NCBI Taxonomy" id="264251"/>
    <lineage>
        <taxon>Bacteria</taxon>
        <taxon>Bacillati</taxon>
        <taxon>Actinomycetota</taxon>
        <taxon>Actinomycetes</taxon>
        <taxon>Micrococcales</taxon>
        <taxon>Promicromonosporaceae</taxon>
        <taxon>Cellulosimicrobium</taxon>
    </lineage>
</organism>
<dbReference type="InterPro" id="IPR036129">
    <property type="entry name" value="Glycerate_kinase_sf"/>
</dbReference>
<dbReference type="Gene3D" id="3.90.1510.10">
    <property type="entry name" value="Glycerate kinase, domain 2"/>
    <property type="match status" value="1"/>
</dbReference>
<dbReference type="InterPro" id="IPR018193">
    <property type="entry name" value="Glyc_kinase_flavodox-like_fold"/>
</dbReference>
<keyword evidence="3" id="KW-1185">Reference proteome</keyword>
<dbReference type="RefSeq" id="WP_052877766.1">
    <property type="nucleotide sequence ID" value="NZ_JNBQ01000038.1"/>
</dbReference>
<evidence type="ECO:0000256" key="1">
    <source>
        <dbReference type="SAM" id="MobiDB-lite"/>
    </source>
</evidence>
<proteinExistence type="predicted"/>
<protein>
    <recommendedName>
        <fullName evidence="4">Glycerate kinase</fullName>
    </recommendedName>
</protein>
<name>A0A0H2KIJ4_9MICO</name>
<sequence>MRVLLTGSAVPPAPDGAWPAGEASSPPAPAGPTLDDVAGWWSPHATVETVALAASGPAFLDAVAPVAPEVLAGVVPGPGGGDVPVAVRRRTPGGDGTGARRTVYVDASQVPAAGAVEVLELGAEPVAVPVRSSTAVGHLLALAAEAASGPYGAPGRVVLATGGSTSHDGGLGTLLALAGAPERAGGLPPAVPADVLRDARAALGGTDLVAAVAADVPLLGLHGASATLDARGVDPAVAQHLERALGTVAHDVASAVDRVTADDRDPRIALAGRDLLAASTAGRRLAGLPGAGSGGGLAHAVAALGGRLVPALRVVADDLGLDARLAGSDVVVVLADELGAHELGDGTVHEVASRAAQHALPVVVVARAVVAGRREQAAAGLSGVYAWGDGDPRALTERVARTWSRG</sequence>
<dbReference type="EMBL" id="JNBQ01000038">
    <property type="protein sequence ID" value="KLN33331.1"/>
    <property type="molecule type" value="Genomic_DNA"/>
</dbReference>
<reference evidence="2 3" key="1">
    <citation type="submission" date="2014-05" db="EMBL/GenBank/DDBJ databases">
        <title>Cellulosimicrobium funkei U11 genome.</title>
        <authorList>
            <person name="Hu C."/>
            <person name="Gong Y."/>
            <person name="Wan W."/>
            <person name="Jiang M."/>
        </authorList>
    </citation>
    <scope>NUCLEOTIDE SEQUENCE [LARGE SCALE GENOMIC DNA]</scope>
    <source>
        <strain evidence="2 3">U11</strain>
    </source>
</reference>
<dbReference type="Pfam" id="PF02595">
    <property type="entry name" value="Gly_kinase"/>
    <property type="match status" value="1"/>
</dbReference>
<evidence type="ECO:0008006" key="4">
    <source>
        <dbReference type="Google" id="ProtNLM"/>
    </source>
</evidence>
<evidence type="ECO:0000313" key="2">
    <source>
        <dbReference type="EMBL" id="KLN33331.1"/>
    </source>
</evidence>
<dbReference type="PANTHER" id="PTHR21599:SF0">
    <property type="entry name" value="GLYCERATE KINASE"/>
    <property type="match status" value="1"/>
</dbReference>
<dbReference type="PATRIC" id="fig|264251.5.peg.3715"/>
<gene>
    <name evidence="2" type="ORF">FB00_18320</name>
</gene>
<dbReference type="GO" id="GO:0008887">
    <property type="term" value="F:glycerate kinase activity"/>
    <property type="evidence" value="ECO:0007669"/>
    <property type="project" value="InterPro"/>
</dbReference>
<dbReference type="GO" id="GO:0031388">
    <property type="term" value="P:organic acid phosphorylation"/>
    <property type="evidence" value="ECO:0007669"/>
    <property type="project" value="InterPro"/>
</dbReference>
<evidence type="ECO:0000313" key="3">
    <source>
        <dbReference type="Proteomes" id="UP000035265"/>
    </source>
</evidence>